<keyword evidence="1" id="KW-0812">Transmembrane</keyword>
<accession>A0A1M7PTT3</accession>
<dbReference type="STRING" id="178356.SAMN05216269_12237"/>
<sequence length="155" mass="18097">MLRNISWGNYIIVIVLLVASWYLFVGLRFYFAEIKDLATGKKKFPSRSFPQVQSNLEHLETLDGIPSSLNETQTDEAFQDVEDLVKKLKDLVEDALQRKFPKKEFMYYLSIVLNEFQTVKNSPFRSSICELIVSECDKLERIHLTQQEVDVLWDA</sequence>
<dbReference type="RefSeq" id="WP_073211740.1">
    <property type="nucleotide sequence ID" value="NZ_FRCL01000022.1"/>
</dbReference>
<feature type="transmembrane region" description="Helical" evidence="1">
    <location>
        <begin position="7"/>
        <end position="31"/>
    </location>
</feature>
<dbReference type="Proteomes" id="UP000184092">
    <property type="component" value="Unassembled WGS sequence"/>
</dbReference>
<dbReference type="EMBL" id="FRCL01000022">
    <property type="protein sequence ID" value="SHN20773.1"/>
    <property type="molecule type" value="Genomic_DNA"/>
</dbReference>
<evidence type="ECO:0000313" key="2">
    <source>
        <dbReference type="EMBL" id="SHN20773.1"/>
    </source>
</evidence>
<keyword evidence="1" id="KW-1133">Transmembrane helix</keyword>
<keyword evidence="3" id="KW-1185">Reference proteome</keyword>
<gene>
    <name evidence="2" type="ORF">SAMN05216269_12237</name>
</gene>
<name>A0A1M7PTT3_9FLAO</name>
<dbReference type="AlphaFoldDB" id="A0A1M7PTT3"/>
<proteinExistence type="predicted"/>
<keyword evidence="1" id="KW-0472">Membrane</keyword>
<protein>
    <submittedName>
        <fullName evidence="2">Uncharacterized protein</fullName>
    </submittedName>
</protein>
<reference evidence="3" key="1">
    <citation type="submission" date="2016-11" db="EMBL/GenBank/DDBJ databases">
        <authorList>
            <person name="Varghese N."/>
            <person name="Submissions S."/>
        </authorList>
    </citation>
    <scope>NUCLEOTIDE SEQUENCE [LARGE SCALE GENOMIC DNA]</scope>
    <source>
        <strain evidence="3">CGMCC 1.2749</strain>
    </source>
</reference>
<evidence type="ECO:0000313" key="3">
    <source>
        <dbReference type="Proteomes" id="UP000184092"/>
    </source>
</evidence>
<dbReference type="OrthoDB" id="800022at2"/>
<organism evidence="2 3">
    <name type="scientific">Flavobacterium xinjiangense</name>
    <dbReference type="NCBI Taxonomy" id="178356"/>
    <lineage>
        <taxon>Bacteria</taxon>
        <taxon>Pseudomonadati</taxon>
        <taxon>Bacteroidota</taxon>
        <taxon>Flavobacteriia</taxon>
        <taxon>Flavobacteriales</taxon>
        <taxon>Flavobacteriaceae</taxon>
        <taxon>Flavobacterium</taxon>
    </lineage>
</organism>
<evidence type="ECO:0000256" key="1">
    <source>
        <dbReference type="SAM" id="Phobius"/>
    </source>
</evidence>